<dbReference type="InterPro" id="IPR003961">
    <property type="entry name" value="FN3_dom"/>
</dbReference>
<keyword evidence="2" id="KW-1133">Transmembrane helix</keyword>
<evidence type="ECO:0000256" key="2">
    <source>
        <dbReference type="SAM" id="Phobius"/>
    </source>
</evidence>
<dbReference type="PANTHER" id="PTHR43405">
    <property type="entry name" value="GLYCOSYL HYDROLASE DIGH"/>
    <property type="match status" value="1"/>
</dbReference>
<dbReference type="PANTHER" id="PTHR43405:SF1">
    <property type="entry name" value="GLYCOSYL HYDROLASE DIGH"/>
    <property type="match status" value="1"/>
</dbReference>
<dbReference type="AlphaFoldDB" id="A0A1I5QGH1"/>
<dbReference type="PROSITE" id="PS50853">
    <property type="entry name" value="FN3"/>
    <property type="match status" value="1"/>
</dbReference>
<proteinExistence type="predicted"/>
<gene>
    <name evidence="4" type="ORF">SAMN04515674_103177</name>
</gene>
<sequence length="523" mass="60617">MQVMDFDDNNILTMIKCFFTVLFFFVVNIFSCESQPRRVLSDSPKREFRAAWIATVDNIDWPRRGQYNSADQKADFIRILDEHQRSNLNAVMVQIRDACDAYYAKSLEPWSEFLTGTQGKFPVPFYDPMDFMIEESHARNLEFHAWLNLNRATFKRNTNTIPDHISNTRPDWMLTYDGQKLLNFGIPEVRNYITEVVLNIVKHYDIDGIHFDDYFYPYPVPGQTLKDEETFRKYSRGVKNIEEWRRGNTDLLIKQISDGIRNIKPFIKFGISPFGVWKNASTQDPSGSRTIGGTTSYGHLYADSKKWLQQGWIDYIAPQLYFDINHGKVPYKALADWWAENTYGRHLYIGQSPYKIKTASWSTSEIPNQLRYNRLNAGIQGSMFFSSKCLTENYGGIQDSLRADFYRLPAIIPSMSWKDNIPPNPPRSIIITKANGKVSLSWLPGDKAIDGNENYSYAVYRFEKSENMNLERADRIVYLGKQTYFNDNNAEKGRGYTYVVTSFDRLHNESDASLTAQTSYGSQ</sequence>
<dbReference type="Gene3D" id="3.20.20.80">
    <property type="entry name" value="Glycosidases"/>
    <property type="match status" value="1"/>
</dbReference>
<feature type="transmembrane region" description="Helical" evidence="2">
    <location>
        <begin position="12"/>
        <end position="31"/>
    </location>
</feature>
<evidence type="ECO:0000259" key="3">
    <source>
        <dbReference type="PROSITE" id="PS50853"/>
    </source>
</evidence>
<dbReference type="Proteomes" id="UP000199306">
    <property type="component" value="Unassembled WGS sequence"/>
</dbReference>
<keyword evidence="2" id="KW-0812">Transmembrane</keyword>
<reference evidence="4 5" key="1">
    <citation type="submission" date="2016-10" db="EMBL/GenBank/DDBJ databases">
        <authorList>
            <person name="de Groot N.N."/>
        </authorList>
    </citation>
    <scope>NUCLEOTIDE SEQUENCE [LARGE SCALE GENOMIC DNA]</scope>
    <source>
        <strain evidence="5">E92,LMG 26720,CCM 7988</strain>
    </source>
</reference>
<organism evidence="4 5">
    <name type="scientific">Pseudarcicella hirudinis</name>
    <dbReference type="NCBI Taxonomy" id="1079859"/>
    <lineage>
        <taxon>Bacteria</taxon>
        <taxon>Pseudomonadati</taxon>
        <taxon>Bacteroidota</taxon>
        <taxon>Cytophagia</taxon>
        <taxon>Cytophagales</taxon>
        <taxon>Flectobacillaceae</taxon>
        <taxon>Pseudarcicella</taxon>
    </lineage>
</organism>
<dbReference type="InterPro" id="IPR036116">
    <property type="entry name" value="FN3_sf"/>
</dbReference>
<dbReference type="InterPro" id="IPR017853">
    <property type="entry name" value="GH"/>
</dbReference>
<evidence type="ECO:0000313" key="5">
    <source>
        <dbReference type="Proteomes" id="UP000199306"/>
    </source>
</evidence>
<keyword evidence="5" id="KW-1185">Reference proteome</keyword>
<dbReference type="InterPro" id="IPR003790">
    <property type="entry name" value="GHL10"/>
</dbReference>
<dbReference type="Pfam" id="PF02638">
    <property type="entry name" value="GHL10"/>
    <property type="match status" value="1"/>
</dbReference>
<evidence type="ECO:0000256" key="1">
    <source>
        <dbReference type="ARBA" id="ARBA00022729"/>
    </source>
</evidence>
<accession>A0A1I5QGH1</accession>
<protein>
    <submittedName>
        <fullName evidence="4">Uncharacterized lipoprotein YddW, UPF0748 family</fullName>
    </submittedName>
</protein>
<dbReference type="STRING" id="1079859.SAMN04515674_103177"/>
<dbReference type="SUPFAM" id="SSF51445">
    <property type="entry name" value="(Trans)glycosidases"/>
    <property type="match status" value="1"/>
</dbReference>
<dbReference type="EMBL" id="FOXH01000003">
    <property type="protein sequence ID" value="SFP45141.1"/>
    <property type="molecule type" value="Genomic_DNA"/>
</dbReference>
<dbReference type="SUPFAM" id="SSF49265">
    <property type="entry name" value="Fibronectin type III"/>
    <property type="match status" value="1"/>
</dbReference>
<dbReference type="InterPro" id="IPR052177">
    <property type="entry name" value="Divisome_Glycosyl_Hydrolase"/>
</dbReference>
<keyword evidence="4" id="KW-0449">Lipoprotein</keyword>
<dbReference type="Gene3D" id="2.60.40.10">
    <property type="entry name" value="Immunoglobulins"/>
    <property type="match status" value="1"/>
</dbReference>
<name>A0A1I5QGH1_9BACT</name>
<dbReference type="InterPro" id="IPR013783">
    <property type="entry name" value="Ig-like_fold"/>
</dbReference>
<keyword evidence="1" id="KW-0732">Signal</keyword>
<evidence type="ECO:0000313" key="4">
    <source>
        <dbReference type="EMBL" id="SFP45141.1"/>
    </source>
</evidence>
<keyword evidence="2" id="KW-0472">Membrane</keyword>
<feature type="domain" description="Fibronectin type-III" evidence="3">
    <location>
        <begin position="422"/>
        <end position="523"/>
    </location>
</feature>